<dbReference type="OrthoDB" id="9811314at2"/>
<dbReference type="SUPFAM" id="SSF63411">
    <property type="entry name" value="LuxS/MPP-like metallohydrolase"/>
    <property type="match status" value="2"/>
</dbReference>
<dbReference type="AlphaFoldDB" id="A0A5B9P2K1"/>
<dbReference type="GO" id="GO:0046872">
    <property type="term" value="F:metal ion binding"/>
    <property type="evidence" value="ECO:0007669"/>
    <property type="project" value="InterPro"/>
</dbReference>
<dbReference type="InterPro" id="IPR011765">
    <property type="entry name" value="Pept_M16_N"/>
</dbReference>
<dbReference type="PANTHER" id="PTHR11851:SF49">
    <property type="entry name" value="MITOCHONDRIAL-PROCESSING PEPTIDASE SUBUNIT ALPHA"/>
    <property type="match status" value="1"/>
</dbReference>
<dbReference type="RefSeq" id="WP_075085304.1">
    <property type="nucleotide sequence ID" value="NZ_CP042912.1"/>
</dbReference>
<evidence type="ECO:0000313" key="7">
    <source>
        <dbReference type="Proteomes" id="UP000322214"/>
    </source>
</evidence>
<feature type="domain" description="Peptidase M16 N-terminal" evidence="4">
    <location>
        <begin position="14"/>
        <end position="159"/>
    </location>
</feature>
<dbReference type="STRING" id="980251.GCA_001642875_03103"/>
<dbReference type="EC" id="3.4.24.55" evidence="6"/>
<evidence type="ECO:0000256" key="1">
    <source>
        <dbReference type="ARBA" id="ARBA00001947"/>
    </source>
</evidence>
<reference evidence="6 7" key="1">
    <citation type="submission" date="2019-08" db="EMBL/GenBank/DDBJ databases">
        <title>Deep-cultivation of Planctomycetes and their phenomic and genomic characterization uncovers novel biology.</title>
        <authorList>
            <person name="Wiegand S."/>
            <person name="Jogler M."/>
            <person name="Boedeker C."/>
            <person name="Pinto D."/>
            <person name="Vollmers J."/>
            <person name="Rivas-Marin E."/>
            <person name="Kohn T."/>
            <person name="Peeters S.H."/>
            <person name="Heuer A."/>
            <person name="Rast P."/>
            <person name="Oberbeckmann S."/>
            <person name="Bunk B."/>
            <person name="Jeske O."/>
            <person name="Meyerdierks A."/>
            <person name="Storesund J.E."/>
            <person name="Kallscheuer N."/>
            <person name="Luecker S."/>
            <person name="Lage O.M."/>
            <person name="Pohl T."/>
            <person name="Merkel B.J."/>
            <person name="Hornburger P."/>
            <person name="Mueller R.-W."/>
            <person name="Bruemmer F."/>
            <person name="Labrenz M."/>
            <person name="Spormann A.M."/>
            <person name="Op den Camp H."/>
            <person name="Overmann J."/>
            <person name="Amann R."/>
            <person name="Jetten M.S.M."/>
            <person name="Mascher T."/>
            <person name="Medema M.H."/>
            <person name="Devos D.P."/>
            <person name="Kaster A.-K."/>
            <person name="Ovreas L."/>
            <person name="Rohde M."/>
            <person name="Galperin M.Y."/>
            <person name="Jogler C."/>
        </authorList>
    </citation>
    <scope>NUCLEOTIDE SEQUENCE [LARGE SCALE GENOMIC DNA]</scope>
    <source>
        <strain evidence="6 7">FC18</strain>
    </source>
</reference>
<name>A0A5B9P2K1_9BACT</name>
<evidence type="ECO:0000313" key="6">
    <source>
        <dbReference type="EMBL" id="QEG20747.1"/>
    </source>
</evidence>
<dbReference type="InterPro" id="IPR001431">
    <property type="entry name" value="Pept_M16_Zn_BS"/>
</dbReference>
<keyword evidence="7" id="KW-1185">Reference proteome</keyword>
<dbReference type="Gene3D" id="3.30.830.10">
    <property type="entry name" value="Metalloenzyme, LuxS/M16 peptidase-like"/>
    <property type="match status" value="2"/>
</dbReference>
<evidence type="ECO:0000256" key="3">
    <source>
        <dbReference type="RuleBase" id="RU004447"/>
    </source>
</evidence>
<dbReference type="GO" id="GO:0004222">
    <property type="term" value="F:metalloendopeptidase activity"/>
    <property type="evidence" value="ECO:0007669"/>
    <property type="project" value="UniProtKB-EC"/>
</dbReference>
<dbReference type="GO" id="GO:0006508">
    <property type="term" value="P:proteolysis"/>
    <property type="evidence" value="ECO:0007669"/>
    <property type="project" value="UniProtKB-KW"/>
</dbReference>
<dbReference type="KEGG" id="mff:MFFC18_05980"/>
<dbReference type="InterPro" id="IPR007863">
    <property type="entry name" value="Peptidase_M16_C"/>
</dbReference>
<accession>A0A5B9P2K1</accession>
<keyword evidence="6" id="KW-0645">Protease</keyword>
<feature type="domain" description="Peptidase M16 C-terminal" evidence="5">
    <location>
        <begin position="165"/>
        <end position="337"/>
    </location>
</feature>
<comment type="similarity">
    <text evidence="2 3">Belongs to the peptidase M16 family.</text>
</comment>
<dbReference type="InterPro" id="IPR050361">
    <property type="entry name" value="MPP/UQCRC_Complex"/>
</dbReference>
<dbReference type="Proteomes" id="UP000322214">
    <property type="component" value="Chromosome"/>
</dbReference>
<gene>
    <name evidence="6" type="primary">ptrA_1</name>
    <name evidence="6" type="ORF">MFFC18_05980</name>
</gene>
<sequence length="407" mass="45301">MEYRQHQLDNGLTVLAECNPQAHFSAFGFFVRTGARDETAEIGGVSHFLEHMVFKGTPNRSADQVNLELDEMGSSSNARTGEESTIYHAAVLPEFQTPMVNLLSDIMRPSLREEDFETEKQVIIEEILMYADQPPYGGYEKIMEEFFAGHPLQQSVLGTVETVGDLSAEQMKRYFDQQYSPGNIAFAASGKVDFDRLVEDIEQNCGDWKPFDVSRDLTEAKVSSGVHTIHRENSAQQYILQMARGPASNDPRRFASRVAMSIFGDDAGSRLYWEFLDSGRAESIGVGPCEYLGSGAVMTFLCCSPDAAKDNFERLTKLQKEIQAGANERELEMAKRKIASQIVLGSEATEARMFSIGTQWLNGADYKTPEEIATLYESVTLDEVNEVLVEFPLDVNTTVSIGPNESL</sequence>
<dbReference type="Pfam" id="PF05193">
    <property type="entry name" value="Peptidase_M16_C"/>
    <property type="match status" value="1"/>
</dbReference>
<dbReference type="Pfam" id="PF00675">
    <property type="entry name" value="Peptidase_M16"/>
    <property type="match status" value="1"/>
</dbReference>
<protein>
    <submittedName>
        <fullName evidence="6">Protease 3</fullName>
        <ecNumber evidence="6">3.4.24.55</ecNumber>
    </submittedName>
</protein>
<dbReference type="PROSITE" id="PS00143">
    <property type="entry name" value="INSULINASE"/>
    <property type="match status" value="1"/>
</dbReference>
<dbReference type="InterPro" id="IPR011249">
    <property type="entry name" value="Metalloenz_LuxS/M16"/>
</dbReference>
<evidence type="ECO:0000259" key="4">
    <source>
        <dbReference type="Pfam" id="PF00675"/>
    </source>
</evidence>
<keyword evidence="6" id="KW-0378">Hydrolase</keyword>
<proteinExistence type="inferred from homology"/>
<comment type="cofactor">
    <cofactor evidence="1">
        <name>Zn(2+)</name>
        <dbReference type="ChEBI" id="CHEBI:29105"/>
    </cofactor>
</comment>
<evidence type="ECO:0000259" key="5">
    <source>
        <dbReference type="Pfam" id="PF05193"/>
    </source>
</evidence>
<evidence type="ECO:0000256" key="2">
    <source>
        <dbReference type="ARBA" id="ARBA00007261"/>
    </source>
</evidence>
<organism evidence="6 7">
    <name type="scientific">Mariniblastus fucicola</name>
    <dbReference type="NCBI Taxonomy" id="980251"/>
    <lineage>
        <taxon>Bacteria</taxon>
        <taxon>Pseudomonadati</taxon>
        <taxon>Planctomycetota</taxon>
        <taxon>Planctomycetia</taxon>
        <taxon>Pirellulales</taxon>
        <taxon>Pirellulaceae</taxon>
        <taxon>Mariniblastus</taxon>
    </lineage>
</organism>
<dbReference type="PANTHER" id="PTHR11851">
    <property type="entry name" value="METALLOPROTEASE"/>
    <property type="match status" value="1"/>
</dbReference>
<dbReference type="EMBL" id="CP042912">
    <property type="protein sequence ID" value="QEG20747.1"/>
    <property type="molecule type" value="Genomic_DNA"/>
</dbReference>